<dbReference type="EMBL" id="CP025057">
    <property type="protein sequence ID" value="AUB32129.1"/>
    <property type="molecule type" value="Genomic_DNA"/>
</dbReference>
<dbReference type="Proteomes" id="UP000231823">
    <property type="component" value="Chromosome"/>
</dbReference>
<protein>
    <recommendedName>
        <fullName evidence="4">Lipoprotein</fullName>
    </recommendedName>
</protein>
<feature type="signal peptide" evidence="1">
    <location>
        <begin position="1"/>
        <end position="17"/>
    </location>
</feature>
<dbReference type="RefSeq" id="WP_100917075.1">
    <property type="nucleotide sequence ID" value="NZ_CP025057.1"/>
</dbReference>
<accession>A0A2K8SF94</accession>
<proteinExistence type="predicted"/>
<name>A0A2K8SF94_9MOLU</name>
<feature type="chain" id="PRO_5014868810" description="Lipoprotein" evidence="1">
    <location>
        <begin position="18"/>
        <end position="118"/>
    </location>
</feature>
<dbReference type="PROSITE" id="PS51257">
    <property type="entry name" value="PROKAR_LIPOPROTEIN"/>
    <property type="match status" value="1"/>
</dbReference>
<keyword evidence="3" id="KW-1185">Reference proteome</keyword>
<dbReference type="InterPro" id="IPR054816">
    <property type="entry name" value="Lipoprotein_mollicutes-type_CS"/>
</dbReference>
<gene>
    <name evidence="2" type="ORF">SFLOR_v1c10830</name>
</gene>
<dbReference type="NCBIfam" id="NF038029">
    <property type="entry name" value="LP_plasma"/>
    <property type="match status" value="1"/>
</dbReference>
<dbReference type="AlphaFoldDB" id="A0A2K8SF94"/>
<evidence type="ECO:0008006" key="4">
    <source>
        <dbReference type="Google" id="ProtNLM"/>
    </source>
</evidence>
<evidence type="ECO:0000256" key="1">
    <source>
        <dbReference type="SAM" id="SignalP"/>
    </source>
</evidence>
<sequence>MKKLLNLIAAFSMTAMSTLTLTSCQIKGEKEIETDKDFFMETEQPKSIEEVEERIINTYDIQKEYNELSHDKWDQWVWANDYWNKTKEEREELTKKFNATCIEQQKFYIYSLEIYIWV</sequence>
<reference evidence="2 3" key="1">
    <citation type="submission" date="2017-12" db="EMBL/GenBank/DDBJ databases">
        <title>Complete genome sequence of Spiroplasma floricola 23-6 (ATCC 29989).</title>
        <authorList>
            <person name="Tsai Y.-M."/>
            <person name="Wu P.-S."/>
            <person name="Lo W.-S."/>
            <person name="Kuo C.-H."/>
        </authorList>
    </citation>
    <scope>NUCLEOTIDE SEQUENCE [LARGE SCALE GENOMIC DNA]</scope>
    <source>
        <strain evidence="2 3">23-6</strain>
    </source>
</reference>
<evidence type="ECO:0000313" key="3">
    <source>
        <dbReference type="Proteomes" id="UP000231823"/>
    </source>
</evidence>
<dbReference type="KEGG" id="sfz:SFLOR_v1c10830"/>
<evidence type="ECO:0000313" key="2">
    <source>
        <dbReference type="EMBL" id="AUB32129.1"/>
    </source>
</evidence>
<organism evidence="2 3">
    <name type="scientific">Spiroplasma floricola 23-6</name>
    <dbReference type="NCBI Taxonomy" id="1336749"/>
    <lineage>
        <taxon>Bacteria</taxon>
        <taxon>Bacillati</taxon>
        <taxon>Mycoplasmatota</taxon>
        <taxon>Mollicutes</taxon>
        <taxon>Entomoplasmatales</taxon>
        <taxon>Spiroplasmataceae</taxon>
        <taxon>Spiroplasma</taxon>
    </lineage>
</organism>
<keyword evidence="1" id="KW-0732">Signal</keyword>